<evidence type="ECO:0000313" key="1">
    <source>
        <dbReference type="EMBL" id="MDQ0341201.1"/>
    </source>
</evidence>
<organism evidence="1 2">
    <name type="scientific">Caldalkalibacillus uzonensis</name>
    <dbReference type="NCBI Taxonomy" id="353224"/>
    <lineage>
        <taxon>Bacteria</taxon>
        <taxon>Bacillati</taxon>
        <taxon>Bacillota</taxon>
        <taxon>Bacilli</taxon>
        <taxon>Bacillales</taxon>
        <taxon>Bacillaceae</taxon>
        <taxon>Caldalkalibacillus</taxon>
    </lineage>
</organism>
<gene>
    <name evidence="1" type="ORF">J2S00_004060</name>
</gene>
<dbReference type="Proteomes" id="UP001232445">
    <property type="component" value="Unassembled WGS sequence"/>
</dbReference>
<evidence type="ECO:0000313" key="2">
    <source>
        <dbReference type="Proteomes" id="UP001232445"/>
    </source>
</evidence>
<accession>A0ABU0CYH8</accession>
<dbReference type="EMBL" id="JAUSUQ010000049">
    <property type="protein sequence ID" value="MDQ0341201.1"/>
    <property type="molecule type" value="Genomic_DNA"/>
</dbReference>
<keyword evidence="2" id="KW-1185">Reference proteome</keyword>
<proteinExistence type="predicted"/>
<sequence>MNKHVPLRGKFQTFTGEFLVDDFEEFKNDVDITGGCRLCLKEM</sequence>
<comment type="caution">
    <text evidence="1">The sequence shown here is derived from an EMBL/GenBank/DDBJ whole genome shotgun (WGS) entry which is preliminary data.</text>
</comment>
<name>A0ABU0CYH8_9BACI</name>
<reference evidence="1 2" key="1">
    <citation type="submission" date="2023-07" db="EMBL/GenBank/DDBJ databases">
        <title>Genomic Encyclopedia of Type Strains, Phase IV (KMG-IV): sequencing the most valuable type-strain genomes for metagenomic binning, comparative biology and taxonomic classification.</title>
        <authorList>
            <person name="Goeker M."/>
        </authorList>
    </citation>
    <scope>NUCLEOTIDE SEQUENCE [LARGE SCALE GENOMIC DNA]</scope>
    <source>
        <strain evidence="1 2">DSM 17740</strain>
    </source>
</reference>
<protein>
    <submittedName>
        <fullName evidence="1">Uncharacterized protein</fullName>
    </submittedName>
</protein>